<proteinExistence type="predicted"/>
<organism evidence="2 3">
    <name type="scientific">Chlamydomonas schloesseri</name>
    <dbReference type="NCBI Taxonomy" id="2026947"/>
    <lineage>
        <taxon>Eukaryota</taxon>
        <taxon>Viridiplantae</taxon>
        <taxon>Chlorophyta</taxon>
        <taxon>core chlorophytes</taxon>
        <taxon>Chlorophyceae</taxon>
        <taxon>CS clade</taxon>
        <taxon>Chlamydomonadales</taxon>
        <taxon>Chlamydomonadaceae</taxon>
        <taxon>Chlamydomonas</taxon>
    </lineage>
</organism>
<dbReference type="EMBL" id="JAEHOD010000003">
    <property type="protein sequence ID" value="KAG2453335.1"/>
    <property type="molecule type" value="Genomic_DNA"/>
</dbReference>
<evidence type="ECO:0008006" key="4">
    <source>
        <dbReference type="Google" id="ProtNLM"/>
    </source>
</evidence>
<reference evidence="2" key="1">
    <citation type="journal article" date="2020" name="bioRxiv">
        <title>Comparative genomics of Chlamydomonas.</title>
        <authorList>
            <person name="Craig R.J."/>
            <person name="Hasan A.R."/>
            <person name="Ness R.W."/>
            <person name="Keightley P.D."/>
        </authorList>
    </citation>
    <scope>NUCLEOTIDE SEQUENCE</scope>
    <source>
        <strain evidence="2">CCAP 11/173</strain>
    </source>
</reference>
<dbReference type="InterPro" id="IPR039685">
    <property type="entry name" value="FANCE"/>
</dbReference>
<feature type="region of interest" description="Disordered" evidence="1">
    <location>
        <begin position="77"/>
        <end position="96"/>
    </location>
</feature>
<gene>
    <name evidence="2" type="ORF">HYH02_001559</name>
</gene>
<evidence type="ECO:0000313" key="2">
    <source>
        <dbReference type="EMBL" id="KAG2453335.1"/>
    </source>
</evidence>
<protein>
    <recommendedName>
        <fullName evidence="4">Fanconi Anaemia group E protein C-terminal domain-containing protein</fullName>
    </recommendedName>
</protein>
<name>A0A836BBX6_9CHLO</name>
<dbReference type="GO" id="GO:0036297">
    <property type="term" value="P:interstrand cross-link repair"/>
    <property type="evidence" value="ECO:0007669"/>
    <property type="project" value="InterPro"/>
</dbReference>
<comment type="caution">
    <text evidence="2">The sequence shown here is derived from an EMBL/GenBank/DDBJ whole genome shotgun (WGS) entry which is preliminary data.</text>
</comment>
<feature type="compositionally biased region" description="Low complexity" evidence="1">
    <location>
        <begin position="284"/>
        <end position="300"/>
    </location>
</feature>
<dbReference type="PANTHER" id="PTHR32094:SF5">
    <property type="entry name" value="FANCONI ANEMIA GROUP E PROTEIN"/>
    <property type="match status" value="1"/>
</dbReference>
<accession>A0A836BBX6</accession>
<feature type="region of interest" description="Disordered" evidence="1">
    <location>
        <begin position="217"/>
        <end position="329"/>
    </location>
</feature>
<evidence type="ECO:0000256" key="1">
    <source>
        <dbReference type="SAM" id="MobiDB-lite"/>
    </source>
</evidence>
<feature type="compositionally biased region" description="Gly residues" evidence="1">
    <location>
        <begin position="219"/>
        <end position="228"/>
    </location>
</feature>
<sequence length="617" mass="61302">MPHTPTLGVRPWAAGLPARLQLGLRRLLAALPHCAALRGGGLEGGHGQQLLDQLLAALQPPAGAAAGATAASAAAGRGCGAGSSHAAPTAEDRGWGAGTRLGREAASWVAAAMVASRRQYQAAAGGNAVSCPGMAKDSDAFTSSADVNREAVAGTEEPDVALEPAGTGCVVGDEPGAADLRDGAASSAGGEAACSRLVLDGWWWWCPPQEDDMHACGAGNKGSDGGTGVDANDRQTTPADGEEAADAEAGRTAVPMQTDEHTGRRRRAEDGAAAEAVMEEAEGRAPGAAGGTAASTVSAPEPAGSPAAKRRRREQGPAAAGGAPAEMQPAPVLQAGDAVSELTSLLRNLQAATDPDAPSGGSPDTWQSLLAQAESCAARAAGAAAPAAVVSTALAAAAAGNTASLSLPLPPESVLVCARRLLTPALGGGAARLLLAAVVLPAVEAVERVMPKPLLEALCAAAGPHPRPLTEAVLVPAAQRRGLSAGQSQLLLKASTAGSAALPRQLQAQVLVGVCAPHVAAEWCEPQVALAQGLVEAAKQGLEQDTASAVAGGICAAARSNHLAKSVALCRLLLSLLSKAGGGVLGRAELKQLQEAAAATNTFMTKPCLAKLQELTR</sequence>
<evidence type="ECO:0000313" key="3">
    <source>
        <dbReference type="Proteomes" id="UP000613740"/>
    </source>
</evidence>
<dbReference type="OrthoDB" id="552180at2759"/>
<keyword evidence="3" id="KW-1185">Reference proteome</keyword>
<dbReference type="Proteomes" id="UP000613740">
    <property type="component" value="Unassembled WGS sequence"/>
</dbReference>
<dbReference type="AlphaFoldDB" id="A0A836BBX6"/>
<dbReference type="GO" id="GO:0043240">
    <property type="term" value="C:Fanconi anaemia nuclear complex"/>
    <property type="evidence" value="ECO:0007669"/>
    <property type="project" value="InterPro"/>
</dbReference>
<feature type="compositionally biased region" description="Low complexity" evidence="1">
    <location>
        <begin position="316"/>
        <end position="329"/>
    </location>
</feature>
<dbReference type="PANTHER" id="PTHR32094">
    <property type="entry name" value="FANCONI ANEMIA GROUP E PROTEIN"/>
    <property type="match status" value="1"/>
</dbReference>
<feature type="compositionally biased region" description="Low complexity" evidence="1">
    <location>
        <begin position="77"/>
        <end position="87"/>
    </location>
</feature>
<feature type="compositionally biased region" description="Basic and acidic residues" evidence="1">
    <location>
        <begin position="258"/>
        <end position="270"/>
    </location>
</feature>
<dbReference type="Gene3D" id="1.25.40.480">
    <property type="match status" value="1"/>
</dbReference>